<dbReference type="GO" id="GO:1990281">
    <property type="term" value="C:efflux pump complex"/>
    <property type="evidence" value="ECO:0007669"/>
    <property type="project" value="TreeGrafter"/>
</dbReference>
<dbReference type="PANTHER" id="PTHR30469">
    <property type="entry name" value="MULTIDRUG RESISTANCE PROTEIN MDTA"/>
    <property type="match status" value="1"/>
</dbReference>
<feature type="transmembrane region" description="Helical" evidence="2">
    <location>
        <begin position="51"/>
        <end position="70"/>
    </location>
</feature>
<dbReference type="InterPro" id="IPR058637">
    <property type="entry name" value="YknX-like_C"/>
</dbReference>
<name>A0A1F4V308_UNCKA</name>
<dbReference type="Gene3D" id="2.40.30.170">
    <property type="match status" value="1"/>
</dbReference>
<keyword evidence="2" id="KW-1133">Transmembrane helix</keyword>
<evidence type="ECO:0000259" key="4">
    <source>
        <dbReference type="Pfam" id="PF25989"/>
    </source>
</evidence>
<evidence type="ECO:0000313" key="6">
    <source>
        <dbReference type="Proteomes" id="UP000176853"/>
    </source>
</evidence>
<dbReference type="InterPro" id="IPR058625">
    <property type="entry name" value="MdtA-like_BSH"/>
</dbReference>
<reference evidence="5 6" key="1">
    <citation type="journal article" date="2016" name="Nat. Commun.">
        <title>Thousands of microbial genomes shed light on interconnected biogeochemical processes in an aquifer system.</title>
        <authorList>
            <person name="Anantharaman K."/>
            <person name="Brown C.T."/>
            <person name="Hug L.A."/>
            <person name="Sharon I."/>
            <person name="Castelle C.J."/>
            <person name="Probst A.J."/>
            <person name="Thomas B.C."/>
            <person name="Singh A."/>
            <person name="Wilkins M.J."/>
            <person name="Karaoz U."/>
            <person name="Brodie E.L."/>
            <person name="Williams K.H."/>
            <person name="Hubbard S.S."/>
            <person name="Banfield J.F."/>
        </authorList>
    </citation>
    <scope>NUCLEOTIDE SEQUENCE [LARGE SCALE GENOMIC DNA]</scope>
</reference>
<dbReference type="Gene3D" id="1.10.287.470">
    <property type="entry name" value="Helix hairpin bin"/>
    <property type="match status" value="1"/>
</dbReference>
<evidence type="ECO:0000313" key="5">
    <source>
        <dbReference type="EMBL" id="OGC51584.1"/>
    </source>
</evidence>
<evidence type="ECO:0000256" key="1">
    <source>
        <dbReference type="ARBA" id="ARBA00009477"/>
    </source>
</evidence>
<evidence type="ECO:0000256" key="2">
    <source>
        <dbReference type="SAM" id="Phobius"/>
    </source>
</evidence>
<comment type="caution">
    <text evidence="5">The sequence shown here is derived from an EMBL/GenBank/DDBJ whole genome shotgun (WGS) entry which is preliminary data.</text>
</comment>
<gene>
    <name evidence="5" type="ORF">A2709_00425</name>
</gene>
<protein>
    <submittedName>
        <fullName evidence="5">Uncharacterized protein</fullName>
    </submittedName>
</protein>
<dbReference type="Pfam" id="PF25989">
    <property type="entry name" value="YknX_C"/>
    <property type="match status" value="1"/>
</dbReference>
<feature type="domain" description="Multidrug resistance protein MdtA-like barrel-sandwich hybrid" evidence="3">
    <location>
        <begin position="106"/>
        <end position="272"/>
    </location>
</feature>
<dbReference type="SUPFAM" id="SSF111369">
    <property type="entry name" value="HlyD-like secretion proteins"/>
    <property type="match status" value="1"/>
</dbReference>
<evidence type="ECO:0000259" key="3">
    <source>
        <dbReference type="Pfam" id="PF25917"/>
    </source>
</evidence>
<accession>A0A1F4V308</accession>
<proteinExistence type="inferred from homology"/>
<sequence>MPYNESTIVLSVQQAEREDAVESSLSQAKHEDALLTMADKINGAKRKFRKYLPILTIGCMVLAGIAIIKFKNGGVKVTTEVAQIRTIAKTISASGETAVLENYVQRALVGGTIKEIKFISGDDVFKGDSILSYDRDSLKSSLDSTYTSYLSAKSDLESYNQKVVSAKATRNIRKQERDGAWRTYMSDNGEDEKQAYKNAEALYQAAISAYVTLEKDKDYTQEAVTSAHSAYTAALNNYTKAAVHAPSSGKLALNDIHTGSLITSGQELFSITNTTNLIFKAQIDEADISHLTLSMPAKVSLDSYPDKVFTGTVQQIDAKVVTLSSGSAVVIADVYFDATDILPIVAMNGSVDIEFAKQENMLSISPDAVVRELDKAFVYTVEGAIAKKLEVQVGLEGDNYTSISAGLSDGSVVITSPGEVNLTDGAKVRL</sequence>
<dbReference type="AlphaFoldDB" id="A0A1F4V308"/>
<keyword evidence="2" id="KW-0812">Transmembrane</keyword>
<dbReference type="EMBL" id="MEVB01000039">
    <property type="protein sequence ID" value="OGC51584.1"/>
    <property type="molecule type" value="Genomic_DNA"/>
</dbReference>
<dbReference type="Pfam" id="PF25917">
    <property type="entry name" value="BSH_RND"/>
    <property type="match status" value="1"/>
</dbReference>
<keyword evidence="2" id="KW-0472">Membrane</keyword>
<dbReference type="InterPro" id="IPR006143">
    <property type="entry name" value="RND_pump_MFP"/>
</dbReference>
<comment type="similarity">
    <text evidence="1">Belongs to the membrane fusion protein (MFP) (TC 8.A.1) family.</text>
</comment>
<dbReference type="NCBIfam" id="TIGR01730">
    <property type="entry name" value="RND_mfp"/>
    <property type="match status" value="1"/>
</dbReference>
<dbReference type="Gene3D" id="2.40.50.100">
    <property type="match status" value="1"/>
</dbReference>
<dbReference type="Gene3D" id="2.40.420.20">
    <property type="match status" value="1"/>
</dbReference>
<dbReference type="Proteomes" id="UP000176853">
    <property type="component" value="Unassembled WGS sequence"/>
</dbReference>
<feature type="domain" description="YknX-like C-terminal permuted SH3-like" evidence="4">
    <location>
        <begin position="367"/>
        <end position="429"/>
    </location>
</feature>
<dbReference type="GO" id="GO:0015562">
    <property type="term" value="F:efflux transmembrane transporter activity"/>
    <property type="evidence" value="ECO:0007669"/>
    <property type="project" value="TreeGrafter"/>
</dbReference>
<organism evidence="5 6">
    <name type="scientific">candidate division WWE3 bacterium RIFCSPHIGHO2_01_FULL_43_9</name>
    <dbReference type="NCBI Taxonomy" id="1802618"/>
    <lineage>
        <taxon>Bacteria</taxon>
        <taxon>Katanobacteria</taxon>
    </lineage>
</organism>